<dbReference type="Proteomes" id="UP001454036">
    <property type="component" value="Unassembled WGS sequence"/>
</dbReference>
<keyword evidence="3" id="KW-1185">Reference proteome</keyword>
<feature type="region of interest" description="Disordered" evidence="1">
    <location>
        <begin position="64"/>
        <end position="122"/>
    </location>
</feature>
<evidence type="ECO:0000313" key="2">
    <source>
        <dbReference type="EMBL" id="GAA0186809.1"/>
    </source>
</evidence>
<dbReference type="EMBL" id="BAABME010014049">
    <property type="protein sequence ID" value="GAA0186809.1"/>
    <property type="molecule type" value="Genomic_DNA"/>
</dbReference>
<dbReference type="AlphaFoldDB" id="A0AAV3S0T0"/>
<sequence>MCSHVFSYCVQVKNLKKKQIFCICHEKLIYKKKRAALGARGDAGGSAEPDEAIDVEELERFAEKKKAAMKGKGKANRPSNNEPQESVPKKRKGVFISEPSQGKDSDNFNVHDEEGSEENDVA</sequence>
<evidence type="ECO:0000256" key="1">
    <source>
        <dbReference type="SAM" id="MobiDB-lite"/>
    </source>
</evidence>
<evidence type="ECO:0000313" key="3">
    <source>
        <dbReference type="Proteomes" id="UP001454036"/>
    </source>
</evidence>
<comment type="caution">
    <text evidence="2">The sequence shown here is derived from an EMBL/GenBank/DDBJ whole genome shotgun (WGS) entry which is preliminary data.</text>
</comment>
<organism evidence="2 3">
    <name type="scientific">Lithospermum erythrorhizon</name>
    <name type="common">Purple gromwell</name>
    <name type="synonym">Lithospermum officinale var. erythrorhizon</name>
    <dbReference type="NCBI Taxonomy" id="34254"/>
    <lineage>
        <taxon>Eukaryota</taxon>
        <taxon>Viridiplantae</taxon>
        <taxon>Streptophyta</taxon>
        <taxon>Embryophyta</taxon>
        <taxon>Tracheophyta</taxon>
        <taxon>Spermatophyta</taxon>
        <taxon>Magnoliopsida</taxon>
        <taxon>eudicotyledons</taxon>
        <taxon>Gunneridae</taxon>
        <taxon>Pentapetalae</taxon>
        <taxon>asterids</taxon>
        <taxon>lamiids</taxon>
        <taxon>Boraginales</taxon>
        <taxon>Boraginaceae</taxon>
        <taxon>Boraginoideae</taxon>
        <taxon>Lithospermeae</taxon>
        <taxon>Lithospermum</taxon>
    </lineage>
</organism>
<accession>A0AAV3S0T0</accession>
<protein>
    <submittedName>
        <fullName evidence="2">Uncharacterized protein</fullName>
    </submittedName>
</protein>
<feature type="compositionally biased region" description="Basic and acidic residues" evidence="1">
    <location>
        <begin position="101"/>
        <end position="113"/>
    </location>
</feature>
<name>A0AAV3S0T0_LITER</name>
<reference evidence="2 3" key="1">
    <citation type="submission" date="2024-01" db="EMBL/GenBank/DDBJ databases">
        <title>The complete chloroplast genome sequence of Lithospermum erythrorhizon: insights into the phylogenetic relationship among Boraginaceae species and the maternal lineages of purple gromwells.</title>
        <authorList>
            <person name="Okada T."/>
            <person name="Watanabe K."/>
        </authorList>
    </citation>
    <scope>NUCLEOTIDE SEQUENCE [LARGE SCALE GENOMIC DNA]</scope>
</reference>
<gene>
    <name evidence="2" type="ORF">LIER_34097</name>
</gene>
<proteinExistence type="predicted"/>